<dbReference type="Pfam" id="PF05016">
    <property type="entry name" value="ParE_toxin"/>
    <property type="match status" value="1"/>
</dbReference>
<dbReference type="InterPro" id="IPR007712">
    <property type="entry name" value="RelE/ParE_toxin"/>
</dbReference>
<geneLocation type="plasmid" evidence="2 3">
    <name>p2_M47_H.defensa</name>
</geneLocation>
<dbReference type="AlphaFoldDB" id="A0AAC9YGD2"/>
<accession>A0AAC9YGD2</accession>
<evidence type="ECO:0000256" key="1">
    <source>
        <dbReference type="ARBA" id="ARBA00022649"/>
    </source>
</evidence>
<keyword evidence="2" id="KW-0614">Plasmid</keyword>
<dbReference type="InterPro" id="IPR035093">
    <property type="entry name" value="RelE/ParE_toxin_dom_sf"/>
</dbReference>
<reference evidence="2" key="1">
    <citation type="submission" date="2017-08" db="EMBL/GenBank/DDBJ databases">
        <title>Genome sequence of Candidatus Hamiltonella defensa from Acyrthosiphon pisum strain MI47.</title>
        <authorList>
            <person name="Patel V.A."/>
            <person name="Chevignon G."/>
            <person name="Russell J.A."/>
            <person name="Oliver K.M."/>
        </authorList>
    </citation>
    <scope>NUCLEOTIDE SEQUENCE</scope>
    <source>
        <strain evidence="2">MI47</strain>
        <plasmid evidence="2">p2_M47_H.defensa</plasmid>
    </source>
</reference>
<dbReference type="EMBL" id="CP022934">
    <property type="protein sequence ID" value="ASV34556.1"/>
    <property type="molecule type" value="Genomic_DNA"/>
</dbReference>
<organism evidence="2 3">
    <name type="scientific">Candidatus Williamhamiltonella defendens</name>
    <dbReference type="NCBI Taxonomy" id="138072"/>
    <lineage>
        <taxon>Bacteria</taxon>
        <taxon>Pseudomonadati</taxon>
        <taxon>Pseudomonadota</taxon>
        <taxon>Gammaproteobacteria</taxon>
        <taxon>Enterobacterales</taxon>
        <taxon>Enterobacteriaceae</taxon>
        <taxon>aphid secondary symbionts</taxon>
        <taxon>Candidatus Williamhamiltonella</taxon>
    </lineage>
</organism>
<dbReference type="Proteomes" id="UP000792865">
    <property type="component" value="Plasmid p2_M47_H.defensa"/>
</dbReference>
<evidence type="ECO:0000313" key="2">
    <source>
        <dbReference type="EMBL" id="ASV34556.1"/>
    </source>
</evidence>
<protein>
    <submittedName>
        <fullName evidence="2">Plasmid stabilization protein</fullName>
    </submittedName>
</protein>
<gene>
    <name evidence="2" type="ORF">CJJ18_11235</name>
</gene>
<keyword evidence="1" id="KW-1277">Toxin-antitoxin system</keyword>
<dbReference type="Gene3D" id="3.30.2310.20">
    <property type="entry name" value="RelE-like"/>
    <property type="match status" value="1"/>
</dbReference>
<sequence>MSRIEFSVGFADDLERIVTHLNNHKVNNIHSRIQSIIDALSALEANPLIGRPVRGLKRELLIGRRSRGYVALYKYFEKFDIVFVLALRSQKELGYAPRLND</sequence>
<dbReference type="RefSeq" id="WP_095034961.1">
    <property type="nucleotide sequence ID" value="NZ_CADIJH010000037.1"/>
</dbReference>
<evidence type="ECO:0000313" key="3">
    <source>
        <dbReference type="Proteomes" id="UP000792865"/>
    </source>
</evidence>
<name>A0AAC9YGD2_9ENTR</name>
<proteinExistence type="predicted"/>